<dbReference type="Proteomes" id="UP000008810">
    <property type="component" value="Chromosome 2"/>
</dbReference>
<reference evidence="2" key="3">
    <citation type="submission" date="2018-08" db="UniProtKB">
        <authorList>
            <consortium name="EnsemblPlants"/>
        </authorList>
    </citation>
    <scope>IDENTIFICATION</scope>
    <source>
        <strain evidence="2">cv. Bd21</strain>
    </source>
</reference>
<evidence type="ECO:0000313" key="2">
    <source>
        <dbReference type="EnsemblPlants" id="PNT71445"/>
    </source>
</evidence>
<evidence type="ECO:0000313" key="3">
    <source>
        <dbReference type="Proteomes" id="UP000008810"/>
    </source>
</evidence>
<gene>
    <name evidence="1" type="ORF">BRADI_2g27693v3</name>
</gene>
<dbReference type="InParanoid" id="A0A2K2DAY9"/>
<reference evidence="1 2" key="1">
    <citation type="journal article" date="2010" name="Nature">
        <title>Genome sequencing and analysis of the model grass Brachypodium distachyon.</title>
        <authorList>
            <consortium name="International Brachypodium Initiative"/>
        </authorList>
    </citation>
    <scope>NUCLEOTIDE SEQUENCE [LARGE SCALE GENOMIC DNA]</scope>
    <source>
        <strain evidence="1 2">Bd21</strain>
    </source>
</reference>
<evidence type="ECO:0000313" key="1">
    <source>
        <dbReference type="EMBL" id="PNT71445.1"/>
    </source>
</evidence>
<dbReference type="Gramene" id="PNT71445">
    <property type="protein sequence ID" value="PNT71445"/>
    <property type="gene ID" value="BRADI_2g27693v3"/>
</dbReference>
<sequence length="167" mass="17896">MAIGRPSCFSLSLYFSLVSSSRSRRHGGAALGLRRSGRRRGVAAALEQGRCRSKPRRRKGALQQIRARRCWRLACRRSRQRWRQAGSRGGCVATEQGQAIAALENGAAAEQRQAAAALEGRPGDGAAGAAVSSLPSTAVVPMIIHAPGLGEVFWSCCWSRQAAVRKV</sequence>
<proteinExistence type="predicted"/>
<dbReference type="AlphaFoldDB" id="A0A2K2DAY9"/>
<protein>
    <submittedName>
        <fullName evidence="1 2">Uncharacterized protein</fullName>
    </submittedName>
</protein>
<name>A0A2K2DAY9_BRADI</name>
<dbReference type="EnsemblPlants" id="PNT71445">
    <property type="protein sequence ID" value="PNT71445"/>
    <property type="gene ID" value="BRADI_2g27693v3"/>
</dbReference>
<organism evidence="1">
    <name type="scientific">Brachypodium distachyon</name>
    <name type="common">Purple false brome</name>
    <name type="synonym">Trachynia distachya</name>
    <dbReference type="NCBI Taxonomy" id="15368"/>
    <lineage>
        <taxon>Eukaryota</taxon>
        <taxon>Viridiplantae</taxon>
        <taxon>Streptophyta</taxon>
        <taxon>Embryophyta</taxon>
        <taxon>Tracheophyta</taxon>
        <taxon>Spermatophyta</taxon>
        <taxon>Magnoliopsida</taxon>
        <taxon>Liliopsida</taxon>
        <taxon>Poales</taxon>
        <taxon>Poaceae</taxon>
        <taxon>BOP clade</taxon>
        <taxon>Pooideae</taxon>
        <taxon>Stipodae</taxon>
        <taxon>Brachypodieae</taxon>
        <taxon>Brachypodium</taxon>
    </lineage>
</organism>
<reference evidence="1" key="2">
    <citation type="submission" date="2017-06" db="EMBL/GenBank/DDBJ databases">
        <title>WGS assembly of Brachypodium distachyon.</title>
        <authorList>
            <consortium name="The International Brachypodium Initiative"/>
            <person name="Lucas S."/>
            <person name="Harmon-Smith M."/>
            <person name="Lail K."/>
            <person name="Tice H."/>
            <person name="Grimwood J."/>
            <person name="Bruce D."/>
            <person name="Barry K."/>
            <person name="Shu S."/>
            <person name="Lindquist E."/>
            <person name="Wang M."/>
            <person name="Pitluck S."/>
            <person name="Vogel J.P."/>
            <person name="Garvin D.F."/>
            <person name="Mockler T.C."/>
            <person name="Schmutz J."/>
            <person name="Rokhsar D."/>
            <person name="Bevan M.W."/>
        </authorList>
    </citation>
    <scope>NUCLEOTIDE SEQUENCE</scope>
    <source>
        <strain evidence="1">Bd21</strain>
    </source>
</reference>
<dbReference type="EMBL" id="CM000881">
    <property type="protein sequence ID" value="PNT71445.1"/>
    <property type="molecule type" value="Genomic_DNA"/>
</dbReference>
<keyword evidence="3" id="KW-1185">Reference proteome</keyword>
<accession>A0A2K2DAY9</accession>